<name>G7YCD4_CLOSI</name>
<dbReference type="InterPro" id="IPR043128">
    <property type="entry name" value="Rev_trsase/Diguanyl_cyclase"/>
</dbReference>
<reference key="2">
    <citation type="submission" date="2011-10" db="EMBL/GenBank/DDBJ databases">
        <title>The genome and transcriptome sequence of Clonorchis sinensis provide insights into the carcinogenic liver fluke.</title>
        <authorList>
            <person name="Wang X."/>
            <person name="Huang Y."/>
            <person name="Chen W."/>
            <person name="Liu H."/>
            <person name="Guo L."/>
            <person name="Chen Y."/>
            <person name="Luo F."/>
            <person name="Zhou W."/>
            <person name="Sun J."/>
            <person name="Mao Q."/>
            <person name="Liang P."/>
            <person name="Zhou C."/>
            <person name="Tian Y."/>
            <person name="Men J."/>
            <person name="Lv X."/>
            <person name="Huang L."/>
            <person name="Zhou J."/>
            <person name="Hu Y."/>
            <person name="Li R."/>
            <person name="Zhang F."/>
            <person name="Lei H."/>
            <person name="Li X."/>
            <person name="Hu X."/>
            <person name="Liang C."/>
            <person name="Xu J."/>
            <person name="Wu Z."/>
            <person name="Yu X."/>
        </authorList>
    </citation>
    <scope>NUCLEOTIDE SEQUENCE</scope>
    <source>
        <strain>Henan</strain>
    </source>
</reference>
<evidence type="ECO:0000313" key="1">
    <source>
        <dbReference type="EMBL" id="GAA50618.1"/>
    </source>
</evidence>
<dbReference type="InterPro" id="IPR043502">
    <property type="entry name" value="DNA/RNA_pol_sf"/>
</dbReference>
<reference evidence="1" key="1">
    <citation type="journal article" date="2011" name="Genome Biol.">
        <title>The draft genome of the carcinogenic human liver fluke Clonorchis sinensis.</title>
        <authorList>
            <person name="Wang X."/>
            <person name="Chen W."/>
            <person name="Huang Y."/>
            <person name="Sun J."/>
            <person name="Men J."/>
            <person name="Liu H."/>
            <person name="Luo F."/>
            <person name="Guo L."/>
            <person name="Lv X."/>
            <person name="Deng C."/>
            <person name="Zhou C."/>
            <person name="Fan Y."/>
            <person name="Li X."/>
            <person name="Huang L."/>
            <person name="Hu Y."/>
            <person name="Liang C."/>
            <person name="Hu X."/>
            <person name="Xu J."/>
            <person name="Yu X."/>
        </authorList>
    </citation>
    <scope>NUCLEOTIDE SEQUENCE [LARGE SCALE GENOMIC DNA]</scope>
    <source>
        <strain evidence="1">Henan</strain>
    </source>
</reference>
<dbReference type="EMBL" id="DF143063">
    <property type="protein sequence ID" value="GAA50618.1"/>
    <property type="molecule type" value="Genomic_DNA"/>
</dbReference>
<dbReference type="Proteomes" id="UP000008909">
    <property type="component" value="Unassembled WGS sequence"/>
</dbReference>
<gene>
    <name evidence="1" type="ORF">CLF_104802</name>
</gene>
<proteinExistence type="predicted"/>
<sequence length="760" mass="86472">MAATVAALCVSANYCVAGCKKLQPKHHFYRYCHQTNFFLFAATEGKKGPSLIFSLSGLILRNRPRFRVSPCSYWHLCGLKIEVLGLLIFLEPSTSDHFEVTNESMYYALQIIQPAGSTQSWTVRSLVIIQGQTHTNRSAAFDGIAEHIAVNVNLCCVSSMRLRSDTTESYQLPPYNVPSVQSVVEDYSDVFPGDENPFGFYPWIEHEIRPNAFDFTASLEKPVKKEDCVVPSLKRSQRHFLGRATCYSLFVTNSNKVAAPLYDLFGLSRKFEWTREAHGAFERVKARKLDQQLTRKLPRLARWALRLQEYDFTIKHVPGKENHLADWLSRPEAEDEVPRIMIGANSLVVELDPGSTQTKSPLSLETKGKVKKLTILGHLPSWKISSIIDHGGLAVSYACKSTVYRDECCPQYFLQKVRRQSYGSLITDPFRHDRFMVFGFSHHYDTRNLAVLAELLRKFTKLNEEDQGLHQKRQVIRPRHGAKQSFLISLGPWMEGALALPLTREGDYTRSGNCYTGCPSINNDGQAASQEENHRAITTAVGYSVYTTCMVHLGKKKSLVNLDVNKHVNKCVDIVDIESITDKKCFCRCWRSSKAFSKSVNHRITVNSGGRKTAFPRNNLEDGTEQNSTVLEDVPDHWMSSRSQSMNGARKSISAAIEYDSSRKSLKRQIVKSLRKDQELCIFLTNKHEQVSPQYFDHYALRSLDARFRSVQFIIHKPCSMGQCFDDTDGKNQEFFHILCVSDPENRMYRIAAVYAMPWT</sequence>
<dbReference type="PANTHER" id="PTHR34072">
    <property type="entry name" value="ENZYMATIC POLYPROTEIN-RELATED"/>
    <property type="match status" value="1"/>
</dbReference>
<organism evidence="1 2">
    <name type="scientific">Clonorchis sinensis</name>
    <name type="common">Chinese liver fluke</name>
    <dbReference type="NCBI Taxonomy" id="79923"/>
    <lineage>
        <taxon>Eukaryota</taxon>
        <taxon>Metazoa</taxon>
        <taxon>Spiralia</taxon>
        <taxon>Lophotrochozoa</taxon>
        <taxon>Platyhelminthes</taxon>
        <taxon>Trematoda</taxon>
        <taxon>Digenea</taxon>
        <taxon>Opisthorchiida</taxon>
        <taxon>Opisthorchiata</taxon>
        <taxon>Opisthorchiidae</taxon>
        <taxon>Clonorchis</taxon>
    </lineage>
</organism>
<keyword evidence="2" id="KW-1185">Reference proteome</keyword>
<dbReference type="SUPFAM" id="SSF56672">
    <property type="entry name" value="DNA/RNA polymerases"/>
    <property type="match status" value="1"/>
</dbReference>
<protein>
    <submittedName>
        <fullName evidence="1">CDGSH iron-sulfur domain-containing protein 2 homolog B</fullName>
    </submittedName>
</protein>
<accession>G7YCD4</accession>
<dbReference type="AlphaFoldDB" id="G7YCD4"/>
<dbReference type="Gene3D" id="3.30.70.270">
    <property type="match status" value="1"/>
</dbReference>
<evidence type="ECO:0000313" key="2">
    <source>
        <dbReference type="Proteomes" id="UP000008909"/>
    </source>
</evidence>